<evidence type="ECO:0000313" key="3">
    <source>
        <dbReference type="EMBL" id="OSX73597.1"/>
    </source>
</evidence>
<evidence type="ECO:0000259" key="2">
    <source>
        <dbReference type="PROSITE" id="PS50240"/>
    </source>
</evidence>
<dbReference type="InterPro" id="IPR001254">
    <property type="entry name" value="Trypsin_dom"/>
</dbReference>
<dbReference type="InterPro" id="IPR018114">
    <property type="entry name" value="TRYPSIN_HIS"/>
</dbReference>
<dbReference type="Proteomes" id="UP000218209">
    <property type="component" value="Unassembled WGS sequence"/>
</dbReference>
<dbReference type="Gene3D" id="2.40.10.10">
    <property type="entry name" value="Trypsin-like serine proteases"/>
    <property type="match status" value="1"/>
</dbReference>
<feature type="region of interest" description="Disordered" evidence="1">
    <location>
        <begin position="1"/>
        <end position="90"/>
    </location>
</feature>
<dbReference type="PROSITE" id="PS50240">
    <property type="entry name" value="TRYPSIN_DOM"/>
    <property type="match status" value="1"/>
</dbReference>
<keyword evidence="4" id="KW-1185">Reference proteome</keyword>
<evidence type="ECO:0000313" key="4">
    <source>
        <dbReference type="Proteomes" id="UP000218209"/>
    </source>
</evidence>
<protein>
    <recommendedName>
        <fullName evidence="2">Peptidase S1 domain-containing protein</fullName>
    </recommendedName>
</protein>
<evidence type="ECO:0000256" key="1">
    <source>
        <dbReference type="SAM" id="MobiDB-lite"/>
    </source>
</evidence>
<organism evidence="3 4">
    <name type="scientific">Porphyra umbilicalis</name>
    <name type="common">Purple laver</name>
    <name type="synonym">Red alga</name>
    <dbReference type="NCBI Taxonomy" id="2786"/>
    <lineage>
        <taxon>Eukaryota</taxon>
        <taxon>Rhodophyta</taxon>
        <taxon>Bangiophyceae</taxon>
        <taxon>Bangiales</taxon>
        <taxon>Bangiaceae</taxon>
        <taxon>Porphyra</taxon>
    </lineage>
</organism>
<feature type="compositionally biased region" description="Gly residues" evidence="1">
    <location>
        <begin position="1"/>
        <end position="11"/>
    </location>
</feature>
<dbReference type="InterPro" id="IPR009003">
    <property type="entry name" value="Peptidase_S1_PA"/>
</dbReference>
<feature type="domain" description="Peptidase S1" evidence="2">
    <location>
        <begin position="83"/>
        <end position="336"/>
    </location>
</feature>
<dbReference type="GO" id="GO:0004252">
    <property type="term" value="F:serine-type endopeptidase activity"/>
    <property type="evidence" value="ECO:0007669"/>
    <property type="project" value="InterPro"/>
</dbReference>
<dbReference type="InterPro" id="IPR043504">
    <property type="entry name" value="Peptidase_S1_PA_chymotrypsin"/>
</dbReference>
<dbReference type="EMBL" id="KV918987">
    <property type="protein sequence ID" value="OSX73597.1"/>
    <property type="molecule type" value="Genomic_DNA"/>
</dbReference>
<dbReference type="SUPFAM" id="SSF50494">
    <property type="entry name" value="Trypsin-like serine proteases"/>
    <property type="match status" value="1"/>
</dbReference>
<name>A0A1X6NYF2_PORUM</name>
<sequence>MVPTGGRGGNGRYAHLCRRPRGPPAVGVGGLDSRPAGRPLHPPVAPRPWRGRPPLSRTASAPAPAAADRDGHDDTRLRPIPQVIGGEPTEDPRLIRSLARLFHPPRGGGAPPYFCAGVLVTERHLLTAAHCATAPGDSVALGSAAMYGGFNRSVVKVTAHPSSVAPAYTMADIAVVEFAAPASAAAARKSLEDAGVGPAALTLDPAMPGVNLSVVLAGWGPTTEAGIAKGIAAQPLMAVTMRTWEPLDCHTFHDQVLKDVPADQFCAGGGGSAAARATAGARWSCCARRRRRCWWWGSWRGPCPCLTGRARCSRRSCRHASARTSGGSRGWSARPS</sequence>
<reference evidence="3 4" key="1">
    <citation type="submission" date="2017-03" db="EMBL/GenBank/DDBJ databases">
        <title>WGS assembly of Porphyra umbilicalis.</title>
        <authorList>
            <person name="Brawley S.H."/>
            <person name="Blouin N.A."/>
            <person name="Ficko-Blean E."/>
            <person name="Wheeler G.L."/>
            <person name="Lohr M."/>
            <person name="Goodson H.V."/>
            <person name="Jenkins J.W."/>
            <person name="Blaby-Haas C.E."/>
            <person name="Helliwell K.E."/>
            <person name="Chan C."/>
            <person name="Marriage T."/>
            <person name="Bhattacharya D."/>
            <person name="Klein A.S."/>
            <person name="Badis Y."/>
            <person name="Brodie J."/>
            <person name="Cao Y."/>
            <person name="Collen J."/>
            <person name="Dittami S.M."/>
            <person name="Gachon C.M."/>
            <person name="Green B.R."/>
            <person name="Karpowicz S."/>
            <person name="Kim J.W."/>
            <person name="Kudahl U."/>
            <person name="Lin S."/>
            <person name="Michel G."/>
            <person name="Mittag M."/>
            <person name="Olson B.J."/>
            <person name="Pangilinan J."/>
            <person name="Peng Y."/>
            <person name="Qiu H."/>
            <person name="Shu S."/>
            <person name="Singer J.T."/>
            <person name="Smith A.G."/>
            <person name="Sprecher B.N."/>
            <person name="Wagner V."/>
            <person name="Wang W."/>
            <person name="Wang Z.-Y."/>
            <person name="Yan J."/>
            <person name="Yarish C."/>
            <person name="Zoeuner-Riek S."/>
            <person name="Zhuang Y."/>
            <person name="Zou Y."/>
            <person name="Lindquist E.A."/>
            <person name="Grimwood J."/>
            <person name="Barry K."/>
            <person name="Rokhsar D.S."/>
            <person name="Schmutz J."/>
            <person name="Stiller J.W."/>
            <person name="Grossman A.R."/>
            <person name="Prochnik S.E."/>
        </authorList>
    </citation>
    <scope>NUCLEOTIDE SEQUENCE [LARGE SCALE GENOMIC DNA]</scope>
    <source>
        <strain evidence="3">4086291</strain>
    </source>
</reference>
<dbReference type="PANTHER" id="PTHR24260:SF136">
    <property type="entry name" value="GH08193P-RELATED"/>
    <property type="match status" value="1"/>
</dbReference>
<gene>
    <name evidence="3" type="ORF">BU14_0335s0019</name>
</gene>
<dbReference type="GO" id="GO:0006508">
    <property type="term" value="P:proteolysis"/>
    <property type="evidence" value="ECO:0007669"/>
    <property type="project" value="InterPro"/>
</dbReference>
<dbReference type="InterPro" id="IPR051333">
    <property type="entry name" value="CLIP_Serine_Protease"/>
</dbReference>
<feature type="compositionally biased region" description="Basic and acidic residues" evidence="1">
    <location>
        <begin position="67"/>
        <end position="77"/>
    </location>
</feature>
<feature type="compositionally biased region" description="Low complexity" evidence="1">
    <location>
        <begin position="52"/>
        <end position="66"/>
    </location>
</feature>
<accession>A0A1X6NYF2</accession>
<dbReference type="PANTHER" id="PTHR24260">
    <property type="match status" value="1"/>
</dbReference>
<dbReference type="OrthoDB" id="547031at2759"/>
<dbReference type="SMART" id="SM00020">
    <property type="entry name" value="Tryp_SPc"/>
    <property type="match status" value="1"/>
</dbReference>
<dbReference type="PROSITE" id="PS00134">
    <property type="entry name" value="TRYPSIN_HIS"/>
    <property type="match status" value="1"/>
</dbReference>
<dbReference type="Pfam" id="PF00089">
    <property type="entry name" value="Trypsin"/>
    <property type="match status" value="1"/>
</dbReference>
<dbReference type="AlphaFoldDB" id="A0A1X6NYF2"/>
<proteinExistence type="predicted"/>